<reference evidence="2" key="1">
    <citation type="submission" date="2020-07" db="EMBL/GenBank/DDBJ databases">
        <authorList>
            <person name="Nazaruddin N."/>
        </authorList>
    </citation>
    <scope>NUCLEOTIDE SEQUENCE</scope>
</reference>
<dbReference type="EMBL" id="CAJDYZ010002510">
    <property type="protein sequence ID" value="CAD1469475.1"/>
    <property type="molecule type" value="Genomic_DNA"/>
</dbReference>
<feature type="non-terminal residue" evidence="2">
    <location>
        <position position="90"/>
    </location>
</feature>
<name>A0A6V7GW80_9HYME</name>
<comment type="caution">
    <text evidence="2">The sequence shown here is derived from an EMBL/GenBank/DDBJ whole genome shotgun (WGS) entry which is preliminary data.</text>
</comment>
<gene>
    <name evidence="2" type="ORF">MHI_LOCUS128195</name>
</gene>
<feature type="region of interest" description="Disordered" evidence="1">
    <location>
        <begin position="67"/>
        <end position="90"/>
    </location>
</feature>
<protein>
    <submittedName>
        <fullName evidence="2">Uncharacterized protein</fullName>
    </submittedName>
</protein>
<proteinExistence type="predicted"/>
<evidence type="ECO:0000313" key="3">
    <source>
        <dbReference type="Proteomes" id="UP000752696"/>
    </source>
</evidence>
<dbReference type="Proteomes" id="UP000752696">
    <property type="component" value="Unassembled WGS sequence"/>
</dbReference>
<organism evidence="2 3">
    <name type="scientific">Heterotrigona itama</name>
    <dbReference type="NCBI Taxonomy" id="395501"/>
    <lineage>
        <taxon>Eukaryota</taxon>
        <taxon>Metazoa</taxon>
        <taxon>Ecdysozoa</taxon>
        <taxon>Arthropoda</taxon>
        <taxon>Hexapoda</taxon>
        <taxon>Insecta</taxon>
        <taxon>Pterygota</taxon>
        <taxon>Neoptera</taxon>
        <taxon>Endopterygota</taxon>
        <taxon>Hymenoptera</taxon>
        <taxon>Apocrita</taxon>
        <taxon>Aculeata</taxon>
        <taxon>Apoidea</taxon>
        <taxon>Anthophila</taxon>
        <taxon>Apidae</taxon>
        <taxon>Heterotrigona</taxon>
    </lineage>
</organism>
<dbReference type="AlphaFoldDB" id="A0A6V7GW80"/>
<accession>A0A6V7GW80</accession>
<evidence type="ECO:0000313" key="2">
    <source>
        <dbReference type="EMBL" id="CAD1469475.1"/>
    </source>
</evidence>
<sequence>MKTLKTKKDTDRSKERGRRRVSERYLRSALDKRGLNVASAARIQREKRTVTFAEDEMNDRELTREFEEAEFEEDRPKHPNFSKFDSFKRT</sequence>
<keyword evidence="3" id="KW-1185">Reference proteome</keyword>
<evidence type="ECO:0000256" key="1">
    <source>
        <dbReference type="SAM" id="MobiDB-lite"/>
    </source>
</evidence>
<feature type="region of interest" description="Disordered" evidence="1">
    <location>
        <begin position="1"/>
        <end position="25"/>
    </location>
</feature>